<dbReference type="AlphaFoldDB" id="A0A841FGF4"/>
<evidence type="ECO:0000313" key="2">
    <source>
        <dbReference type="EMBL" id="MBB6032632.1"/>
    </source>
</evidence>
<dbReference type="RefSeq" id="WP_184785524.1">
    <property type="nucleotide sequence ID" value="NZ_BONT01000036.1"/>
</dbReference>
<feature type="signal peptide" evidence="1">
    <location>
        <begin position="1"/>
        <end position="21"/>
    </location>
</feature>
<keyword evidence="1" id="KW-0732">Signal</keyword>
<comment type="caution">
    <text evidence="2">The sequence shown here is derived from an EMBL/GenBank/DDBJ whole genome shotgun (WGS) entry which is preliminary data.</text>
</comment>
<protein>
    <submittedName>
        <fullName evidence="2">Uncharacterized protein</fullName>
    </submittedName>
</protein>
<reference evidence="2 3" key="1">
    <citation type="submission" date="2020-08" db="EMBL/GenBank/DDBJ databases">
        <title>Genomic Encyclopedia of Type Strains, Phase IV (KMG-IV): sequencing the most valuable type-strain genomes for metagenomic binning, comparative biology and taxonomic classification.</title>
        <authorList>
            <person name="Goeker M."/>
        </authorList>
    </citation>
    <scope>NUCLEOTIDE SEQUENCE [LARGE SCALE GENOMIC DNA]</scope>
    <source>
        <strain evidence="2 3">YIM 65646</strain>
    </source>
</reference>
<accession>A0A841FGF4</accession>
<feature type="chain" id="PRO_5032557722" evidence="1">
    <location>
        <begin position="22"/>
        <end position="52"/>
    </location>
</feature>
<keyword evidence="3" id="KW-1185">Reference proteome</keyword>
<organism evidence="2 3">
    <name type="scientific">Phytomonospora endophytica</name>
    <dbReference type="NCBI Taxonomy" id="714109"/>
    <lineage>
        <taxon>Bacteria</taxon>
        <taxon>Bacillati</taxon>
        <taxon>Actinomycetota</taxon>
        <taxon>Actinomycetes</taxon>
        <taxon>Micromonosporales</taxon>
        <taxon>Micromonosporaceae</taxon>
        <taxon>Phytomonospora</taxon>
    </lineage>
</organism>
<sequence length="52" mass="5153">MRRIGTLADRLLARLVPAAGAAAGTCGNVSCAGGGFKWCCTTTTGTTCTECG</sequence>
<gene>
    <name evidence="2" type="ORF">HNR73_000474</name>
</gene>
<dbReference type="Proteomes" id="UP000548476">
    <property type="component" value="Unassembled WGS sequence"/>
</dbReference>
<evidence type="ECO:0000256" key="1">
    <source>
        <dbReference type="SAM" id="SignalP"/>
    </source>
</evidence>
<name>A0A841FGF4_9ACTN</name>
<proteinExistence type="predicted"/>
<dbReference type="EMBL" id="JACHGT010000001">
    <property type="protein sequence ID" value="MBB6032632.1"/>
    <property type="molecule type" value="Genomic_DNA"/>
</dbReference>
<evidence type="ECO:0000313" key="3">
    <source>
        <dbReference type="Proteomes" id="UP000548476"/>
    </source>
</evidence>